<feature type="transmembrane region" description="Helical" evidence="1">
    <location>
        <begin position="62"/>
        <end position="83"/>
    </location>
</feature>
<dbReference type="EMBL" id="FIZY01000006">
    <property type="protein sequence ID" value="CZF79436.1"/>
    <property type="molecule type" value="Genomic_DNA"/>
</dbReference>
<accession>A0A128EZK7</accession>
<name>A0A128EZK7_9GAMM</name>
<dbReference type="NCBIfam" id="NF033633">
    <property type="entry name" value="SLATT_2"/>
    <property type="match status" value="1"/>
</dbReference>
<sequence length="170" mass="19191">MCIQELRKEFEAAVEVAQAEADYYKKWQGRFRRASFFIRVFSVSAFLIATVTAFGAKDSEKLSLALMAVAGILGICDQVFLISSNWRRYAKARLEIELLIAVANIEWAELLSKMTSEDVVSPEHRQAAFQLFKNLVKDTKEISISETRGWDSELEVAMKQLGELTKSSNG</sequence>
<dbReference type="RefSeq" id="WP_062706384.1">
    <property type="nucleotide sequence ID" value="NZ_CAWRCI010000006.1"/>
</dbReference>
<evidence type="ECO:0000313" key="3">
    <source>
        <dbReference type="Proteomes" id="UP000073601"/>
    </source>
</evidence>
<keyword evidence="3" id="KW-1185">Reference proteome</keyword>
<organism evidence="2 3">
    <name type="scientific">Grimontia marina</name>
    <dbReference type="NCBI Taxonomy" id="646534"/>
    <lineage>
        <taxon>Bacteria</taxon>
        <taxon>Pseudomonadati</taxon>
        <taxon>Pseudomonadota</taxon>
        <taxon>Gammaproteobacteria</taxon>
        <taxon>Vibrionales</taxon>
        <taxon>Vibrionaceae</taxon>
        <taxon>Grimontia</taxon>
    </lineage>
</organism>
<keyword evidence="1" id="KW-0472">Membrane</keyword>
<dbReference type="OrthoDB" id="10008643at2"/>
<gene>
    <name evidence="2" type="ORF">GMA8713_00972</name>
</gene>
<keyword evidence="1" id="KW-1133">Transmembrane helix</keyword>
<reference evidence="3" key="1">
    <citation type="submission" date="2016-02" db="EMBL/GenBank/DDBJ databases">
        <authorList>
            <person name="Rodrigo-Torres Lidia"/>
            <person name="Arahal R.David."/>
        </authorList>
    </citation>
    <scope>NUCLEOTIDE SEQUENCE [LARGE SCALE GENOMIC DNA]</scope>
    <source>
        <strain evidence="3">CECT 8713</strain>
    </source>
</reference>
<feature type="transmembrane region" description="Helical" evidence="1">
    <location>
        <begin position="36"/>
        <end position="56"/>
    </location>
</feature>
<dbReference type="AlphaFoldDB" id="A0A128EZK7"/>
<dbReference type="InterPro" id="IPR040688">
    <property type="entry name" value="SLATT_2"/>
</dbReference>
<dbReference type="Proteomes" id="UP000073601">
    <property type="component" value="Unassembled WGS sequence"/>
</dbReference>
<protein>
    <recommendedName>
        <fullName evidence="4">SMODS and SLOG-associating 2TM effector domain-containing protein</fullName>
    </recommendedName>
</protein>
<evidence type="ECO:0008006" key="4">
    <source>
        <dbReference type="Google" id="ProtNLM"/>
    </source>
</evidence>
<evidence type="ECO:0000256" key="1">
    <source>
        <dbReference type="SAM" id="Phobius"/>
    </source>
</evidence>
<proteinExistence type="predicted"/>
<evidence type="ECO:0000313" key="2">
    <source>
        <dbReference type="EMBL" id="CZF79436.1"/>
    </source>
</evidence>
<keyword evidence="1" id="KW-0812">Transmembrane</keyword>